<dbReference type="EMBL" id="JACHGT010000020">
    <property type="protein sequence ID" value="MBB6039139.1"/>
    <property type="molecule type" value="Genomic_DNA"/>
</dbReference>
<dbReference type="RefSeq" id="WP_184792232.1">
    <property type="nucleotide sequence ID" value="NZ_BONT01000051.1"/>
</dbReference>
<keyword evidence="2" id="KW-1185">Reference proteome</keyword>
<dbReference type="SUPFAM" id="SSF82607">
    <property type="entry name" value="YbaB-like"/>
    <property type="match status" value="1"/>
</dbReference>
<dbReference type="GO" id="GO:0003677">
    <property type="term" value="F:DNA binding"/>
    <property type="evidence" value="ECO:0007669"/>
    <property type="project" value="UniProtKB-KW"/>
</dbReference>
<gene>
    <name evidence="1" type="ORF">HNR73_007030</name>
</gene>
<sequence>MSEERVREFQRLADEAVAAAAEYGPVLAELGERSVETEDQDGAIRVTVSLKGRVTALLLRPDVLRNVDRFTLAETVAATIRKGQLAAREEFRAEADKASPVAVRAYRKFVDDLVAESAEF</sequence>
<dbReference type="Proteomes" id="UP000548476">
    <property type="component" value="Unassembled WGS sequence"/>
</dbReference>
<reference evidence="1 2" key="1">
    <citation type="submission" date="2020-08" db="EMBL/GenBank/DDBJ databases">
        <title>Genomic Encyclopedia of Type Strains, Phase IV (KMG-IV): sequencing the most valuable type-strain genomes for metagenomic binning, comparative biology and taxonomic classification.</title>
        <authorList>
            <person name="Goeker M."/>
        </authorList>
    </citation>
    <scope>NUCLEOTIDE SEQUENCE [LARGE SCALE GENOMIC DNA]</scope>
    <source>
        <strain evidence="1 2">YIM 65646</strain>
    </source>
</reference>
<evidence type="ECO:0000313" key="1">
    <source>
        <dbReference type="EMBL" id="MBB6039139.1"/>
    </source>
</evidence>
<accession>A0A841G350</accession>
<proteinExistence type="predicted"/>
<dbReference type="AlphaFoldDB" id="A0A841G350"/>
<organism evidence="1 2">
    <name type="scientific">Phytomonospora endophytica</name>
    <dbReference type="NCBI Taxonomy" id="714109"/>
    <lineage>
        <taxon>Bacteria</taxon>
        <taxon>Bacillati</taxon>
        <taxon>Actinomycetota</taxon>
        <taxon>Actinomycetes</taxon>
        <taxon>Micromonosporales</taxon>
        <taxon>Micromonosporaceae</taxon>
        <taxon>Phytomonospora</taxon>
    </lineage>
</organism>
<comment type="caution">
    <text evidence="1">The sequence shown here is derived from an EMBL/GenBank/DDBJ whole genome shotgun (WGS) entry which is preliminary data.</text>
</comment>
<keyword evidence="1" id="KW-0238">DNA-binding</keyword>
<evidence type="ECO:0000313" key="2">
    <source>
        <dbReference type="Proteomes" id="UP000548476"/>
    </source>
</evidence>
<dbReference type="InterPro" id="IPR036894">
    <property type="entry name" value="YbaB-like_sf"/>
</dbReference>
<dbReference type="Gene3D" id="3.30.1310.10">
    <property type="entry name" value="Nucleoid-associated protein YbaB-like domain"/>
    <property type="match status" value="1"/>
</dbReference>
<dbReference type="InterPro" id="IPR004401">
    <property type="entry name" value="YbaB/EbfC"/>
</dbReference>
<protein>
    <submittedName>
        <fullName evidence="1">DNA-binding protein YbaB</fullName>
    </submittedName>
</protein>
<dbReference type="Pfam" id="PF02575">
    <property type="entry name" value="YbaB_DNA_bd"/>
    <property type="match status" value="1"/>
</dbReference>
<name>A0A841G350_9ACTN</name>